<protein>
    <recommendedName>
        <fullName evidence="4">Lipoprotein SmpA/OmlA domain-containing protein</fullName>
    </recommendedName>
</protein>
<dbReference type="EMBL" id="JAKNCT010000002">
    <property type="protein sequence ID" value="MCG5030346.1"/>
    <property type="molecule type" value="Genomic_DNA"/>
</dbReference>
<gene>
    <name evidence="2" type="ORF">MAF45_02620</name>
</gene>
<evidence type="ECO:0008006" key="4">
    <source>
        <dbReference type="Google" id="ProtNLM"/>
    </source>
</evidence>
<dbReference type="RefSeq" id="WP_237977995.1">
    <property type="nucleotide sequence ID" value="NZ_JAKNCT010000002.1"/>
</dbReference>
<name>A0ABS9MNZ6_9BURK</name>
<comment type="caution">
    <text evidence="2">The sequence shown here is derived from an EMBL/GenBank/DDBJ whole genome shotgun (WGS) entry which is preliminary data.</text>
</comment>
<reference evidence="2 3" key="1">
    <citation type="submission" date="2022-02" db="EMBL/GenBank/DDBJ databases">
        <title>Mesosutterella porci, a novel member of the family Sutterellaceae from pig feces.</title>
        <authorList>
            <person name="Wylensek D."/>
            <person name="Clavel T."/>
        </authorList>
    </citation>
    <scope>NUCLEOTIDE SEQUENCE [LARGE SCALE GENOMIC DNA]</scope>
    <source>
        <strain evidence="3">oilRF-744-wt-GAM-9</strain>
    </source>
</reference>
<feature type="signal peptide" evidence="1">
    <location>
        <begin position="1"/>
        <end position="24"/>
    </location>
</feature>
<sequence length="208" mass="22410">MKTKSFILSSCVPLFAAFSSSASAVAIAEPFAYPESLLSGQPVKDKATAPGMSFGALKVELEKTPIRELSKRLGAPLAREGKGDFTRDWTCLKNGRHAVWIIASDSAAVTEVQMAAQSEASGKPGKCYALPREFEAASIGGIVPGMKLSEALARLGSPTYSSDDGWYFWSQYKTIEEYSNTRIQINWTGIQASNGKAVRIFSSQVTNP</sequence>
<keyword evidence="1" id="KW-0732">Signal</keyword>
<evidence type="ECO:0000313" key="2">
    <source>
        <dbReference type="EMBL" id="MCG5030346.1"/>
    </source>
</evidence>
<organism evidence="2 3">
    <name type="scientific">Mesosutterella porci</name>
    <dbReference type="NCBI Taxonomy" id="2915351"/>
    <lineage>
        <taxon>Bacteria</taxon>
        <taxon>Pseudomonadati</taxon>
        <taxon>Pseudomonadota</taxon>
        <taxon>Betaproteobacteria</taxon>
        <taxon>Burkholderiales</taxon>
        <taxon>Sutterellaceae</taxon>
        <taxon>Mesosutterella</taxon>
    </lineage>
</organism>
<accession>A0ABS9MNZ6</accession>
<dbReference type="Proteomes" id="UP001297600">
    <property type="component" value="Unassembled WGS sequence"/>
</dbReference>
<proteinExistence type="predicted"/>
<evidence type="ECO:0000256" key="1">
    <source>
        <dbReference type="SAM" id="SignalP"/>
    </source>
</evidence>
<evidence type="ECO:0000313" key="3">
    <source>
        <dbReference type="Proteomes" id="UP001297600"/>
    </source>
</evidence>
<feature type="chain" id="PRO_5046978270" description="Lipoprotein SmpA/OmlA domain-containing protein" evidence="1">
    <location>
        <begin position="25"/>
        <end position="208"/>
    </location>
</feature>
<keyword evidence="3" id="KW-1185">Reference proteome</keyword>